<accession>A0A8K0FZ95</accession>
<dbReference type="InterPro" id="IPR038606">
    <property type="entry name" value="To_sf"/>
</dbReference>
<feature type="non-terminal residue" evidence="1">
    <location>
        <position position="1"/>
    </location>
</feature>
<proteinExistence type="predicted"/>
<dbReference type="PANTHER" id="PTHR11008">
    <property type="entry name" value="PROTEIN TAKEOUT-LIKE PROTEIN"/>
    <property type="match status" value="1"/>
</dbReference>
<evidence type="ECO:0000313" key="1">
    <source>
        <dbReference type="EMBL" id="KAF2880063.1"/>
    </source>
</evidence>
<dbReference type="Proteomes" id="UP000801492">
    <property type="component" value="Unassembled WGS sequence"/>
</dbReference>
<dbReference type="Pfam" id="PF06585">
    <property type="entry name" value="JHBP"/>
    <property type="match status" value="2"/>
</dbReference>
<dbReference type="EMBL" id="VTPC01091033">
    <property type="protein sequence ID" value="KAF2880063.1"/>
    <property type="molecule type" value="Genomic_DNA"/>
</dbReference>
<keyword evidence="2" id="KW-1185">Reference proteome</keyword>
<evidence type="ECO:0000313" key="2">
    <source>
        <dbReference type="Proteomes" id="UP000801492"/>
    </source>
</evidence>
<reference evidence="1" key="1">
    <citation type="submission" date="2019-08" db="EMBL/GenBank/DDBJ databases">
        <title>The genome of the North American firefly Photinus pyralis.</title>
        <authorList>
            <consortium name="Photinus pyralis genome working group"/>
            <person name="Fallon T.R."/>
            <person name="Sander Lower S.E."/>
            <person name="Weng J.-K."/>
        </authorList>
    </citation>
    <scope>NUCLEOTIDE SEQUENCE</scope>
    <source>
        <strain evidence="1">TRF0915ILg1</strain>
        <tissue evidence="1">Whole body</tissue>
    </source>
</reference>
<dbReference type="OrthoDB" id="8175281at2759"/>
<protein>
    <submittedName>
        <fullName evidence="1">Uncharacterized protein</fullName>
    </submittedName>
</protein>
<organism evidence="1 2">
    <name type="scientific">Ignelater luminosus</name>
    <name type="common">Cucubano</name>
    <name type="synonym">Pyrophorus luminosus</name>
    <dbReference type="NCBI Taxonomy" id="2038154"/>
    <lineage>
        <taxon>Eukaryota</taxon>
        <taxon>Metazoa</taxon>
        <taxon>Ecdysozoa</taxon>
        <taxon>Arthropoda</taxon>
        <taxon>Hexapoda</taxon>
        <taxon>Insecta</taxon>
        <taxon>Pterygota</taxon>
        <taxon>Neoptera</taxon>
        <taxon>Endopterygota</taxon>
        <taxon>Coleoptera</taxon>
        <taxon>Polyphaga</taxon>
        <taxon>Elateriformia</taxon>
        <taxon>Elateroidea</taxon>
        <taxon>Elateridae</taxon>
        <taxon>Agrypninae</taxon>
        <taxon>Pyrophorini</taxon>
        <taxon>Ignelater</taxon>
    </lineage>
</organism>
<dbReference type="Gene3D" id="3.15.10.30">
    <property type="entry name" value="Haemolymph juvenile hormone binding protein"/>
    <property type="match status" value="2"/>
</dbReference>
<dbReference type="PANTHER" id="PTHR11008:SF41">
    <property type="entry name" value="RE70318P"/>
    <property type="match status" value="1"/>
</dbReference>
<dbReference type="GO" id="GO:0005615">
    <property type="term" value="C:extracellular space"/>
    <property type="evidence" value="ECO:0007669"/>
    <property type="project" value="TreeGrafter"/>
</dbReference>
<dbReference type="InterPro" id="IPR010562">
    <property type="entry name" value="Haemolymph_juvenile_hormone-bd"/>
</dbReference>
<sequence length="234" mass="26367">PINATIVIKGELIDTEGTEYYNTANIKVILSIKDGNFTLGGLFGGDETLGRVTNAALNQFSPEVVEALTPALEQLAEEMIMKYMKSFTGSVPYYTIFPKLHNLNKKPNLTVTFKFVLFHKASLIFLLGPMNPTIRIEGELVQVNGVEYYNTINIKVTESIRDLEVTAEGLFGHDEELGRITNHMLNRFSVEITQAATPVLEQFDEKMFMGFMKSFTGSVPYYKIFPRLNNYITN</sequence>
<gene>
    <name evidence="1" type="ORF">ILUMI_26132</name>
</gene>
<comment type="caution">
    <text evidence="1">The sequence shown here is derived from an EMBL/GenBank/DDBJ whole genome shotgun (WGS) entry which is preliminary data.</text>
</comment>
<dbReference type="AlphaFoldDB" id="A0A8K0FZ95"/>
<name>A0A8K0FZ95_IGNLU</name>